<evidence type="ECO:0000313" key="1">
    <source>
        <dbReference type="EMBL" id="MBU3828883.1"/>
    </source>
</evidence>
<sequence length="20" mass="2259">MARRCVRFASEYIGLSDVNA</sequence>
<reference evidence="1" key="2">
    <citation type="submission" date="2021-04" db="EMBL/GenBank/DDBJ databases">
        <authorList>
            <person name="Gilroy R."/>
        </authorList>
    </citation>
    <scope>NUCLEOTIDE SEQUENCE</scope>
    <source>
        <strain evidence="1">F6-686</strain>
    </source>
</reference>
<gene>
    <name evidence="1" type="ORF">H9806_07145</name>
</gene>
<organism evidence="1 2">
    <name type="scientific">Candidatus Lactobacillus pullistercoris</name>
    <dbReference type="NCBI Taxonomy" id="2838636"/>
    <lineage>
        <taxon>Bacteria</taxon>
        <taxon>Bacillati</taxon>
        <taxon>Bacillota</taxon>
        <taxon>Bacilli</taxon>
        <taxon>Lactobacillales</taxon>
        <taxon>Lactobacillaceae</taxon>
        <taxon>Lactobacillus</taxon>
    </lineage>
</organism>
<evidence type="ECO:0000313" key="2">
    <source>
        <dbReference type="Proteomes" id="UP000823844"/>
    </source>
</evidence>
<dbReference type="Proteomes" id="UP000823844">
    <property type="component" value="Unassembled WGS sequence"/>
</dbReference>
<proteinExistence type="predicted"/>
<protein>
    <submittedName>
        <fullName evidence="1">Uncharacterized protein</fullName>
    </submittedName>
</protein>
<accession>A0A9E2KTB1</accession>
<reference evidence="1" key="1">
    <citation type="journal article" date="2021" name="PeerJ">
        <title>Extensive microbial diversity within the chicken gut microbiome revealed by metagenomics and culture.</title>
        <authorList>
            <person name="Gilroy R."/>
            <person name="Ravi A."/>
            <person name="Getino M."/>
            <person name="Pursley I."/>
            <person name="Horton D.L."/>
            <person name="Alikhan N.F."/>
            <person name="Baker D."/>
            <person name="Gharbi K."/>
            <person name="Hall N."/>
            <person name="Watson M."/>
            <person name="Adriaenssens E.M."/>
            <person name="Foster-Nyarko E."/>
            <person name="Jarju S."/>
            <person name="Secka A."/>
            <person name="Antonio M."/>
            <person name="Oren A."/>
            <person name="Chaudhuri R.R."/>
            <person name="La Ragione R."/>
            <person name="Hildebrand F."/>
            <person name="Pallen M.J."/>
        </authorList>
    </citation>
    <scope>NUCLEOTIDE SEQUENCE</scope>
    <source>
        <strain evidence="1">F6-686</strain>
    </source>
</reference>
<dbReference type="EMBL" id="JAHLFT010000088">
    <property type="protein sequence ID" value="MBU3828883.1"/>
    <property type="molecule type" value="Genomic_DNA"/>
</dbReference>
<comment type="caution">
    <text evidence="1">The sequence shown here is derived from an EMBL/GenBank/DDBJ whole genome shotgun (WGS) entry which is preliminary data.</text>
</comment>
<dbReference type="AlphaFoldDB" id="A0A9E2KTB1"/>
<name>A0A9E2KTB1_9LACO</name>